<evidence type="ECO:0000256" key="7">
    <source>
        <dbReference type="ARBA" id="ARBA00023157"/>
    </source>
</evidence>
<dbReference type="Pfam" id="PF05730">
    <property type="entry name" value="CFEM"/>
    <property type="match status" value="1"/>
</dbReference>
<comment type="subcellular location">
    <subcellularLocation>
        <location evidence="1">Membrane</location>
        <topology evidence="1">Lipid-anchor</topology>
        <topology evidence="1">GPI-anchor</topology>
    </subcellularLocation>
    <subcellularLocation>
        <location evidence="2">Secreted</location>
    </subcellularLocation>
</comment>
<keyword evidence="4" id="KW-0964">Secreted</keyword>
<dbReference type="AlphaFoldDB" id="A0A6G1HFQ5"/>
<name>A0A6G1HFQ5_9PEZI</name>
<keyword evidence="6 10" id="KW-0732">Signal</keyword>
<gene>
    <name evidence="12" type="ORF">K402DRAFT_459116</name>
</gene>
<dbReference type="SMART" id="SM00747">
    <property type="entry name" value="CFEM"/>
    <property type="match status" value="1"/>
</dbReference>
<evidence type="ECO:0000313" key="12">
    <source>
        <dbReference type="EMBL" id="KAF1991882.1"/>
    </source>
</evidence>
<protein>
    <recommendedName>
        <fullName evidence="11">CFEM domain-containing protein</fullName>
    </recommendedName>
</protein>
<keyword evidence="13" id="KW-1185">Reference proteome</keyword>
<dbReference type="GO" id="GO:0098552">
    <property type="term" value="C:side of membrane"/>
    <property type="evidence" value="ECO:0007669"/>
    <property type="project" value="UniProtKB-KW"/>
</dbReference>
<evidence type="ECO:0000259" key="11">
    <source>
        <dbReference type="SMART" id="SM00747"/>
    </source>
</evidence>
<feature type="signal peptide" evidence="10">
    <location>
        <begin position="1"/>
        <end position="20"/>
    </location>
</feature>
<evidence type="ECO:0000256" key="9">
    <source>
        <dbReference type="SAM" id="MobiDB-lite"/>
    </source>
</evidence>
<keyword evidence="8" id="KW-0449">Lipoprotein</keyword>
<keyword evidence="5" id="KW-0336">GPI-anchor</keyword>
<dbReference type="OrthoDB" id="3946343at2759"/>
<feature type="compositionally biased region" description="Gly residues" evidence="9">
    <location>
        <begin position="120"/>
        <end position="133"/>
    </location>
</feature>
<dbReference type="Proteomes" id="UP000800041">
    <property type="component" value="Unassembled WGS sequence"/>
</dbReference>
<evidence type="ECO:0000256" key="10">
    <source>
        <dbReference type="SAM" id="SignalP"/>
    </source>
</evidence>
<evidence type="ECO:0000256" key="6">
    <source>
        <dbReference type="ARBA" id="ARBA00022729"/>
    </source>
</evidence>
<dbReference type="GO" id="GO:0005576">
    <property type="term" value="C:extracellular region"/>
    <property type="evidence" value="ECO:0007669"/>
    <property type="project" value="UniProtKB-SubCell"/>
</dbReference>
<proteinExistence type="inferred from homology"/>
<evidence type="ECO:0000256" key="3">
    <source>
        <dbReference type="ARBA" id="ARBA00010031"/>
    </source>
</evidence>
<evidence type="ECO:0000256" key="1">
    <source>
        <dbReference type="ARBA" id="ARBA00004589"/>
    </source>
</evidence>
<dbReference type="InterPro" id="IPR008427">
    <property type="entry name" value="Extracellular_membr_CFEM_dom"/>
</dbReference>
<evidence type="ECO:0000256" key="2">
    <source>
        <dbReference type="ARBA" id="ARBA00004613"/>
    </source>
</evidence>
<feature type="compositionally biased region" description="Gly residues" evidence="9">
    <location>
        <begin position="249"/>
        <end position="280"/>
    </location>
</feature>
<sequence length="393" mass="40278">MKSSFSIAAGVALLATAATAQQYTGPPACAVQCLNDVGPTGCTYNDGYSCLCSNRNGAIDRASTCINQSSCNQQDKDNTFRSMAQICMNNGVQLSTPPFNNFNNLQPGADVGWGPWGPDNGPGGPWGGNGNGNGPLPTPAPGQNGNGQGVVTITSTYYNNGQPFVYTTTSTYYGNGNGGNGYNPNGVSTALVTRPTTIYSNGQTYTALTTAWTTYGIGGGNNGGNGQNCYDPNGQYNPTRPGCNNNNGNGNGGYGNGGQGGGQGGGYFPQGPFGNQGGFGNLPQNGAWTSGAWTSWWNGYQCPSSAWSGWTTGQWSTNAPWTSWTACTARTTASRVITTTSNGQVFQTTSYGIDVAQAQQTGRTQFGAAGKENVKKGLVVGAAAVVGAAVLAV</sequence>
<evidence type="ECO:0000313" key="13">
    <source>
        <dbReference type="Proteomes" id="UP000800041"/>
    </source>
</evidence>
<feature type="chain" id="PRO_5026023653" description="CFEM domain-containing protein" evidence="10">
    <location>
        <begin position="21"/>
        <end position="393"/>
    </location>
</feature>
<feature type="region of interest" description="Disordered" evidence="9">
    <location>
        <begin position="115"/>
        <end position="139"/>
    </location>
</feature>
<evidence type="ECO:0000256" key="4">
    <source>
        <dbReference type="ARBA" id="ARBA00022525"/>
    </source>
</evidence>
<accession>A0A6G1HFQ5</accession>
<keyword evidence="5" id="KW-0325">Glycoprotein</keyword>
<comment type="similarity">
    <text evidence="3">Belongs to the RBT5 family.</text>
</comment>
<evidence type="ECO:0000256" key="8">
    <source>
        <dbReference type="ARBA" id="ARBA00023288"/>
    </source>
</evidence>
<keyword evidence="5" id="KW-0472">Membrane</keyword>
<evidence type="ECO:0000256" key="5">
    <source>
        <dbReference type="ARBA" id="ARBA00022622"/>
    </source>
</evidence>
<reference evidence="12" key="1">
    <citation type="journal article" date="2020" name="Stud. Mycol.">
        <title>101 Dothideomycetes genomes: a test case for predicting lifestyles and emergence of pathogens.</title>
        <authorList>
            <person name="Haridas S."/>
            <person name="Albert R."/>
            <person name="Binder M."/>
            <person name="Bloem J."/>
            <person name="Labutti K."/>
            <person name="Salamov A."/>
            <person name="Andreopoulos B."/>
            <person name="Baker S."/>
            <person name="Barry K."/>
            <person name="Bills G."/>
            <person name="Bluhm B."/>
            <person name="Cannon C."/>
            <person name="Castanera R."/>
            <person name="Culley D."/>
            <person name="Daum C."/>
            <person name="Ezra D."/>
            <person name="Gonzalez J."/>
            <person name="Henrissat B."/>
            <person name="Kuo A."/>
            <person name="Liang C."/>
            <person name="Lipzen A."/>
            <person name="Lutzoni F."/>
            <person name="Magnuson J."/>
            <person name="Mondo S."/>
            <person name="Nolan M."/>
            <person name="Ohm R."/>
            <person name="Pangilinan J."/>
            <person name="Park H.-J."/>
            <person name="Ramirez L."/>
            <person name="Alfaro M."/>
            <person name="Sun H."/>
            <person name="Tritt A."/>
            <person name="Yoshinaga Y."/>
            <person name="Zwiers L.-H."/>
            <person name="Turgeon B."/>
            <person name="Goodwin S."/>
            <person name="Spatafora J."/>
            <person name="Crous P."/>
            <person name="Grigoriev I."/>
        </authorList>
    </citation>
    <scope>NUCLEOTIDE SEQUENCE</scope>
    <source>
        <strain evidence="12">CBS 113979</strain>
    </source>
</reference>
<keyword evidence="7" id="KW-1015">Disulfide bond</keyword>
<feature type="region of interest" description="Disordered" evidence="9">
    <location>
        <begin position="240"/>
        <end position="284"/>
    </location>
</feature>
<feature type="domain" description="CFEM" evidence="11">
    <location>
        <begin position="22"/>
        <end position="88"/>
    </location>
</feature>
<dbReference type="EMBL" id="ML977138">
    <property type="protein sequence ID" value="KAF1991882.1"/>
    <property type="molecule type" value="Genomic_DNA"/>
</dbReference>
<organism evidence="12 13">
    <name type="scientific">Aulographum hederae CBS 113979</name>
    <dbReference type="NCBI Taxonomy" id="1176131"/>
    <lineage>
        <taxon>Eukaryota</taxon>
        <taxon>Fungi</taxon>
        <taxon>Dikarya</taxon>
        <taxon>Ascomycota</taxon>
        <taxon>Pezizomycotina</taxon>
        <taxon>Dothideomycetes</taxon>
        <taxon>Pleosporomycetidae</taxon>
        <taxon>Aulographales</taxon>
        <taxon>Aulographaceae</taxon>
    </lineage>
</organism>